<gene>
    <name evidence="2" type="ORF">FBEOM_14569</name>
</gene>
<protein>
    <submittedName>
        <fullName evidence="2">Uncharacterized protein</fullName>
    </submittedName>
</protein>
<sequence>MLTIRRRHGDLPPPSSAFGSLSTRWGCRPKTPLRSTLSEPPTTLSLTFRLKRKKTKAKSILTDKKLPLWSYWAHRSQAERGRSHLQDPPAKTGSTQAQQLGTASQHLRS</sequence>
<dbReference type="Proteomes" id="UP000730481">
    <property type="component" value="Unassembled WGS sequence"/>
</dbReference>
<dbReference type="AlphaFoldDB" id="A0A9P5DQ21"/>
<evidence type="ECO:0000313" key="2">
    <source>
        <dbReference type="EMBL" id="KAF4331675.1"/>
    </source>
</evidence>
<name>A0A9P5DQ21_9HYPO</name>
<comment type="caution">
    <text evidence="2">The sequence shown here is derived from an EMBL/GenBank/DDBJ whole genome shotgun (WGS) entry which is preliminary data.</text>
</comment>
<feature type="region of interest" description="Disordered" evidence="1">
    <location>
        <begin position="77"/>
        <end position="109"/>
    </location>
</feature>
<proteinExistence type="predicted"/>
<evidence type="ECO:0000256" key="1">
    <source>
        <dbReference type="SAM" id="MobiDB-lite"/>
    </source>
</evidence>
<dbReference type="EMBL" id="PVQB02001527">
    <property type="protein sequence ID" value="KAF4331675.1"/>
    <property type="molecule type" value="Genomic_DNA"/>
</dbReference>
<reference evidence="2" key="1">
    <citation type="journal article" date="2017" name="Mycologia">
        <title>Fusarium algeriense, sp. nov., a novel toxigenic crown rot pathogen of durum wheat from Algeria is nested in the Fusarium burgessii species complex.</title>
        <authorList>
            <person name="Laraba I."/>
            <person name="Keddad A."/>
            <person name="Boureghda H."/>
            <person name="Abdallah N."/>
            <person name="Vaughan M.M."/>
            <person name="Proctor R.H."/>
            <person name="Busman M."/>
            <person name="O'Donnell K."/>
        </authorList>
    </citation>
    <scope>NUCLEOTIDE SEQUENCE</scope>
    <source>
        <strain evidence="2">NRRL 25174</strain>
    </source>
</reference>
<accession>A0A9P5DQ21</accession>
<evidence type="ECO:0000313" key="3">
    <source>
        <dbReference type="Proteomes" id="UP000730481"/>
    </source>
</evidence>
<reference evidence="2" key="2">
    <citation type="submission" date="2020-02" db="EMBL/GenBank/DDBJ databases">
        <title>Identification and distribution of gene clusters putatively required for synthesis of sphingolipid metabolism inhibitors in phylogenetically diverse species of the filamentous fungus Fusarium.</title>
        <authorList>
            <person name="Kim H.-S."/>
            <person name="Busman M."/>
            <person name="Brown D.W."/>
            <person name="Divon H."/>
            <person name="Uhlig S."/>
            <person name="Proctor R.H."/>
        </authorList>
    </citation>
    <scope>NUCLEOTIDE SEQUENCE</scope>
    <source>
        <strain evidence="2">NRRL 25174</strain>
    </source>
</reference>
<feature type="compositionally biased region" description="Polar residues" evidence="1">
    <location>
        <begin position="92"/>
        <end position="109"/>
    </location>
</feature>
<keyword evidence="3" id="KW-1185">Reference proteome</keyword>
<organism evidence="2 3">
    <name type="scientific">Fusarium beomiforme</name>
    <dbReference type="NCBI Taxonomy" id="44412"/>
    <lineage>
        <taxon>Eukaryota</taxon>
        <taxon>Fungi</taxon>
        <taxon>Dikarya</taxon>
        <taxon>Ascomycota</taxon>
        <taxon>Pezizomycotina</taxon>
        <taxon>Sordariomycetes</taxon>
        <taxon>Hypocreomycetidae</taxon>
        <taxon>Hypocreales</taxon>
        <taxon>Nectriaceae</taxon>
        <taxon>Fusarium</taxon>
        <taxon>Fusarium burgessii species complex</taxon>
    </lineage>
</organism>
<feature type="region of interest" description="Disordered" evidence="1">
    <location>
        <begin position="1"/>
        <end position="40"/>
    </location>
</feature>